<dbReference type="AlphaFoldDB" id="A0AAX6ECL2"/>
<dbReference type="EMBL" id="JANAVB010040218">
    <property type="protein sequence ID" value="KAJ6798600.1"/>
    <property type="molecule type" value="Genomic_DNA"/>
</dbReference>
<evidence type="ECO:0000313" key="3">
    <source>
        <dbReference type="Proteomes" id="UP001140949"/>
    </source>
</evidence>
<organism evidence="2 3">
    <name type="scientific">Iris pallida</name>
    <name type="common">Sweet iris</name>
    <dbReference type="NCBI Taxonomy" id="29817"/>
    <lineage>
        <taxon>Eukaryota</taxon>
        <taxon>Viridiplantae</taxon>
        <taxon>Streptophyta</taxon>
        <taxon>Embryophyta</taxon>
        <taxon>Tracheophyta</taxon>
        <taxon>Spermatophyta</taxon>
        <taxon>Magnoliopsida</taxon>
        <taxon>Liliopsida</taxon>
        <taxon>Asparagales</taxon>
        <taxon>Iridaceae</taxon>
        <taxon>Iridoideae</taxon>
        <taxon>Irideae</taxon>
        <taxon>Iris</taxon>
    </lineage>
</organism>
<dbReference type="GO" id="GO:0043240">
    <property type="term" value="C:Fanconi anaemia nuclear complex"/>
    <property type="evidence" value="ECO:0007669"/>
    <property type="project" value="InterPro"/>
</dbReference>
<reference evidence="2" key="2">
    <citation type="submission" date="2023-04" db="EMBL/GenBank/DDBJ databases">
        <authorList>
            <person name="Bruccoleri R.E."/>
            <person name="Oakeley E.J."/>
            <person name="Faust A.-M."/>
            <person name="Dessus-Babus S."/>
            <person name="Altorfer M."/>
            <person name="Burckhardt D."/>
            <person name="Oertli M."/>
            <person name="Naumann U."/>
            <person name="Petersen F."/>
            <person name="Wong J."/>
        </authorList>
    </citation>
    <scope>NUCLEOTIDE SEQUENCE</scope>
    <source>
        <strain evidence="2">GSM-AAB239-AS_SAM_17_03QT</strain>
        <tissue evidence="2">Leaf</tissue>
    </source>
</reference>
<gene>
    <name evidence="2" type="ORF">M6B38_197225</name>
    <name evidence="1" type="ORF">M6B38_210045</name>
</gene>
<evidence type="ECO:0000313" key="1">
    <source>
        <dbReference type="EMBL" id="KAJ6798600.1"/>
    </source>
</evidence>
<dbReference type="InterPro" id="IPR035428">
    <property type="entry name" value="FANCF"/>
</dbReference>
<reference evidence="2" key="1">
    <citation type="journal article" date="2023" name="GigaByte">
        <title>Genome assembly of the bearded iris, Iris pallida Lam.</title>
        <authorList>
            <person name="Bruccoleri R.E."/>
            <person name="Oakeley E.J."/>
            <person name="Faust A.M.E."/>
            <person name="Altorfer M."/>
            <person name="Dessus-Babus S."/>
            <person name="Burckhardt D."/>
            <person name="Oertli M."/>
            <person name="Naumann U."/>
            <person name="Petersen F."/>
            <person name="Wong J."/>
        </authorList>
    </citation>
    <scope>NUCLEOTIDE SEQUENCE</scope>
    <source>
        <strain evidence="2">GSM-AAB239-AS_SAM_17_03QT</strain>
    </source>
</reference>
<keyword evidence="3" id="KW-1185">Reference proteome</keyword>
<dbReference type="EMBL" id="JANAVB010037702">
    <property type="protein sequence ID" value="KAJ6801670.1"/>
    <property type="molecule type" value="Genomic_DNA"/>
</dbReference>
<sequence>MEIDNLSKTDTDGPNTYIDNLMLQMESLNLAHVREDVIKNPIAPSAASGSGDPDALLIRACSHEMPTVSTDVSEECSSVDHSRFVIQEIIKRRALVSCISSVEMGVNTVSQIVTKSSLLVSEKNPSEAQTTHAISPKKERFFTELNLWNRWRSRCLTYLLDKRTIRLLSGANLIFRAPKVQWIRILEPLKNSVDVHGEKLLEIVEIFLLGFISRRWNLLIEHFSSHSFNFTPLSKQYSDLCHLLQENSEYVHFKREPMSSKEKEIFEYLVQLLRTQPRILWQVPPVLAAAAFPPWSILFRMYMDDIEKQFNEASPLNRCRGCRQHGKDHEDCEVSERIRCLHVFHVQGLHLMVGDCSN</sequence>
<evidence type="ECO:0000313" key="2">
    <source>
        <dbReference type="EMBL" id="KAJ6801670.1"/>
    </source>
</evidence>
<accession>A0AAX6ECL2</accession>
<dbReference type="PANTHER" id="PTHR14449">
    <property type="entry name" value="FANCONI ANEMIA GROUP F PROTEIN FANCF"/>
    <property type="match status" value="1"/>
</dbReference>
<name>A0AAX6ECL2_IRIPA</name>
<proteinExistence type="predicted"/>
<dbReference type="PANTHER" id="PTHR14449:SF2">
    <property type="entry name" value="FANCONI ANEMIA GROUP F PROTEIN"/>
    <property type="match status" value="1"/>
</dbReference>
<dbReference type="GO" id="GO:0036297">
    <property type="term" value="P:interstrand cross-link repair"/>
    <property type="evidence" value="ECO:0007669"/>
    <property type="project" value="InterPro"/>
</dbReference>
<dbReference type="Proteomes" id="UP001140949">
    <property type="component" value="Unassembled WGS sequence"/>
</dbReference>
<comment type="caution">
    <text evidence="2">The sequence shown here is derived from an EMBL/GenBank/DDBJ whole genome shotgun (WGS) entry which is preliminary data.</text>
</comment>
<protein>
    <submittedName>
        <fullName evidence="2">Uncharacterized protein</fullName>
    </submittedName>
</protein>